<gene>
    <name evidence="4" type="ORF">ACFSYH_08105</name>
</gene>
<keyword evidence="5" id="KW-1185">Reference proteome</keyword>
<evidence type="ECO:0000256" key="2">
    <source>
        <dbReference type="SAM" id="SignalP"/>
    </source>
</evidence>
<dbReference type="CDD" id="cd19963">
    <property type="entry name" value="PBP1_BMP-like"/>
    <property type="match status" value="1"/>
</dbReference>
<evidence type="ECO:0000313" key="4">
    <source>
        <dbReference type="EMBL" id="MFD2840531.1"/>
    </source>
</evidence>
<feature type="domain" description="ABC transporter substrate-binding protein PnrA-like" evidence="3">
    <location>
        <begin position="40"/>
        <end position="289"/>
    </location>
</feature>
<dbReference type="PANTHER" id="PTHR43208">
    <property type="entry name" value="ABC TRANSPORTER SUBSTRATE-BINDING PROTEIN"/>
    <property type="match status" value="1"/>
</dbReference>
<name>A0ABW5XDG4_9MICO</name>
<feature type="chain" id="PRO_5046676643" evidence="2">
    <location>
        <begin position="23"/>
        <end position="378"/>
    </location>
</feature>
<evidence type="ECO:0000313" key="5">
    <source>
        <dbReference type="Proteomes" id="UP001597391"/>
    </source>
</evidence>
<dbReference type="InterPro" id="IPR003760">
    <property type="entry name" value="PnrA-like"/>
</dbReference>
<evidence type="ECO:0000259" key="3">
    <source>
        <dbReference type="Pfam" id="PF02608"/>
    </source>
</evidence>
<sequence length="378" mass="39723">MKKLAPIALLATTGLLALTACSDDGNASDGSTPNGADDITVGVVMVGSVKDAGYNEAVAVAAEELDKVDGVTVLTADQIPENNSVTDTMQSMVDQGAEVIFATSYGYMSYAADFAKANPEVTVLHQGGLWEEEFPENFGTYWSYPYELFGLGGIAAGDATESNKLGFIYAFPISQTIGNVNAFHLGAQKTNPDVETYLINTSDWCDPVKQQDAVSALVSQGVDVLSQHQDCQSTVIQSAVQAGAKVVGYHHDASDIAGEAWLTGSSWNWAPVFEDIVTTVQAGEFAGSQYNDNWLGSLADNNSTMTLAEFGPSVSDETKAKIEDGLQGLKDGTESVFAGPIYCQDGSVLVAEGHSATYADVNGFNCLVEGIVGSLPSN</sequence>
<dbReference type="PANTHER" id="PTHR43208:SF1">
    <property type="entry name" value="ABC TRANSPORTER SUBSTRATE-BINDING PROTEIN"/>
    <property type="match status" value="1"/>
</dbReference>
<comment type="caution">
    <text evidence="4">The sequence shown here is derived from an EMBL/GenBank/DDBJ whole genome shotgun (WGS) entry which is preliminary data.</text>
</comment>
<protein>
    <submittedName>
        <fullName evidence="4">BMP family ABC transporter substrate-binding protein</fullName>
    </submittedName>
</protein>
<dbReference type="PROSITE" id="PS51257">
    <property type="entry name" value="PROKAR_LIPOPROTEIN"/>
    <property type="match status" value="1"/>
</dbReference>
<keyword evidence="1 2" id="KW-0732">Signal</keyword>
<organism evidence="4 5">
    <name type="scientific">Populibacterium corticicola</name>
    <dbReference type="NCBI Taxonomy" id="1812826"/>
    <lineage>
        <taxon>Bacteria</taxon>
        <taxon>Bacillati</taxon>
        <taxon>Actinomycetota</taxon>
        <taxon>Actinomycetes</taxon>
        <taxon>Micrococcales</taxon>
        <taxon>Jonesiaceae</taxon>
        <taxon>Populibacterium</taxon>
    </lineage>
</organism>
<feature type="signal peptide" evidence="2">
    <location>
        <begin position="1"/>
        <end position="22"/>
    </location>
</feature>
<dbReference type="Pfam" id="PF02608">
    <property type="entry name" value="Bmp"/>
    <property type="match status" value="1"/>
</dbReference>
<dbReference type="SUPFAM" id="SSF53822">
    <property type="entry name" value="Periplasmic binding protein-like I"/>
    <property type="match status" value="1"/>
</dbReference>
<dbReference type="RefSeq" id="WP_377466396.1">
    <property type="nucleotide sequence ID" value="NZ_JBHUOP010000003.1"/>
</dbReference>
<reference evidence="5" key="1">
    <citation type="journal article" date="2019" name="Int. J. Syst. Evol. Microbiol.">
        <title>The Global Catalogue of Microorganisms (GCM) 10K type strain sequencing project: providing services to taxonomists for standard genome sequencing and annotation.</title>
        <authorList>
            <consortium name="The Broad Institute Genomics Platform"/>
            <consortium name="The Broad Institute Genome Sequencing Center for Infectious Disease"/>
            <person name="Wu L."/>
            <person name="Ma J."/>
        </authorList>
    </citation>
    <scope>NUCLEOTIDE SEQUENCE [LARGE SCALE GENOMIC DNA]</scope>
    <source>
        <strain evidence="5">KCTC 33576</strain>
    </source>
</reference>
<dbReference type="EMBL" id="JBHUOP010000003">
    <property type="protein sequence ID" value="MFD2840531.1"/>
    <property type="molecule type" value="Genomic_DNA"/>
</dbReference>
<accession>A0ABW5XDG4</accession>
<evidence type="ECO:0000256" key="1">
    <source>
        <dbReference type="ARBA" id="ARBA00022729"/>
    </source>
</evidence>
<dbReference type="InterPro" id="IPR028082">
    <property type="entry name" value="Peripla_BP_I"/>
</dbReference>
<dbReference type="InterPro" id="IPR052910">
    <property type="entry name" value="ABC-Purine-Binding"/>
</dbReference>
<proteinExistence type="predicted"/>
<dbReference type="Proteomes" id="UP001597391">
    <property type="component" value="Unassembled WGS sequence"/>
</dbReference>
<dbReference type="Gene3D" id="3.40.50.2300">
    <property type="match status" value="2"/>
</dbReference>